<proteinExistence type="predicted"/>
<dbReference type="PROSITE" id="PS50011">
    <property type="entry name" value="PROTEIN_KINASE_DOM"/>
    <property type="match status" value="1"/>
</dbReference>
<dbReference type="PANTHER" id="PTHR24346:SF93">
    <property type="entry name" value="NUAK FAMILY SNF1-LIKE KINASE 1"/>
    <property type="match status" value="1"/>
</dbReference>
<dbReference type="InterPro" id="IPR008271">
    <property type="entry name" value="Ser/Thr_kinase_AS"/>
</dbReference>
<evidence type="ECO:0000256" key="3">
    <source>
        <dbReference type="ARBA" id="ARBA00022840"/>
    </source>
</evidence>
<feature type="region of interest" description="Disordered" evidence="4">
    <location>
        <begin position="166"/>
        <end position="216"/>
    </location>
</feature>
<dbReference type="GO" id="GO:0000226">
    <property type="term" value="P:microtubule cytoskeleton organization"/>
    <property type="evidence" value="ECO:0007669"/>
    <property type="project" value="TreeGrafter"/>
</dbReference>
<dbReference type="PRINTS" id="PR00109">
    <property type="entry name" value="TYRKINASE"/>
</dbReference>
<evidence type="ECO:0000259" key="5">
    <source>
        <dbReference type="PROSITE" id="PS50011"/>
    </source>
</evidence>
<comment type="cofactor">
    <cofactor evidence="1">
        <name>Mg(2+)</name>
        <dbReference type="ChEBI" id="CHEBI:18420"/>
    </cofactor>
</comment>
<evidence type="ECO:0000313" key="7">
    <source>
        <dbReference type="Proteomes" id="UP000271098"/>
    </source>
</evidence>
<dbReference type="AlphaFoldDB" id="A0A183CVZ0"/>
<dbReference type="GO" id="GO:0005524">
    <property type="term" value="F:ATP binding"/>
    <property type="evidence" value="ECO:0007669"/>
    <property type="project" value="UniProtKB-KW"/>
</dbReference>
<dbReference type="PROSITE" id="PS00108">
    <property type="entry name" value="PROTEIN_KINASE_ST"/>
    <property type="match status" value="1"/>
</dbReference>
<dbReference type="Proteomes" id="UP000271098">
    <property type="component" value="Unassembled WGS sequence"/>
</dbReference>
<reference evidence="8" key="1">
    <citation type="submission" date="2016-06" db="UniProtKB">
        <authorList>
            <consortium name="WormBaseParasite"/>
        </authorList>
    </citation>
    <scope>IDENTIFICATION</scope>
</reference>
<keyword evidence="2" id="KW-0547">Nucleotide-binding</keyword>
<feature type="compositionally biased region" description="Basic and acidic residues" evidence="4">
    <location>
        <begin position="169"/>
        <end position="206"/>
    </location>
</feature>
<dbReference type="InterPro" id="IPR000719">
    <property type="entry name" value="Prot_kinase_dom"/>
</dbReference>
<keyword evidence="7" id="KW-1185">Reference proteome</keyword>
<dbReference type="InterPro" id="IPR011009">
    <property type="entry name" value="Kinase-like_dom_sf"/>
</dbReference>
<dbReference type="SMART" id="SM00220">
    <property type="entry name" value="S_TKc"/>
    <property type="match status" value="1"/>
</dbReference>
<evidence type="ECO:0000256" key="1">
    <source>
        <dbReference type="ARBA" id="ARBA00001946"/>
    </source>
</evidence>
<gene>
    <name evidence="6" type="ORF">GPUH_LOCUS631</name>
</gene>
<evidence type="ECO:0000256" key="4">
    <source>
        <dbReference type="SAM" id="MobiDB-lite"/>
    </source>
</evidence>
<dbReference type="Gene3D" id="1.10.510.10">
    <property type="entry name" value="Transferase(Phosphotransferase) domain 1"/>
    <property type="match status" value="1"/>
</dbReference>
<accession>A0A183CVZ0</accession>
<dbReference type="FunFam" id="1.10.510.10:FF:000571">
    <property type="entry name" value="Maternal embryonic leucine zipper kinase"/>
    <property type="match status" value="1"/>
</dbReference>
<dbReference type="PANTHER" id="PTHR24346">
    <property type="entry name" value="MAP/MICROTUBULE AFFINITY-REGULATING KINASE"/>
    <property type="match status" value="1"/>
</dbReference>
<dbReference type="GO" id="GO:0006950">
    <property type="term" value="P:response to stress"/>
    <property type="evidence" value="ECO:0007669"/>
    <property type="project" value="UniProtKB-ARBA"/>
</dbReference>
<dbReference type="GO" id="GO:0005737">
    <property type="term" value="C:cytoplasm"/>
    <property type="evidence" value="ECO:0007669"/>
    <property type="project" value="TreeGrafter"/>
</dbReference>
<keyword evidence="3" id="KW-0067">ATP-binding</keyword>
<dbReference type="OrthoDB" id="193931at2759"/>
<reference evidence="6 7" key="2">
    <citation type="submission" date="2018-11" db="EMBL/GenBank/DDBJ databases">
        <authorList>
            <consortium name="Pathogen Informatics"/>
        </authorList>
    </citation>
    <scope>NUCLEOTIDE SEQUENCE [LARGE SCALE GENOMIC DNA]</scope>
</reference>
<sequence length="272" mass="31162">MAFENVSALETLDEIILVMEYVSGGDLFDYVRSRGFLLDSEARRIFKQIVSAVSYLHEQRLVHRDLKLENVLLDTNGVAKITDFGFSNYFSGMAIMDTFCGTPVYAAPEIIWEIPYEGPEVDCWSLGVLLYALVYGAVPFYNSGNFAMVKSIVYTSYSEPFPRSSIQRYNEDKRERPAADETRTYGESRLEQQKPQMRSDSRDYGLPDRSSTDPFKMSPLPIRGFFNPYFVEYSGKAKARKDPEDVAMMLVDYHSINPNTTPEESRQWRAIS</sequence>
<dbReference type="GO" id="GO:0050321">
    <property type="term" value="F:tau-protein kinase activity"/>
    <property type="evidence" value="ECO:0007669"/>
    <property type="project" value="TreeGrafter"/>
</dbReference>
<dbReference type="EMBL" id="UYRT01000602">
    <property type="protein sequence ID" value="VDK28429.1"/>
    <property type="molecule type" value="Genomic_DNA"/>
</dbReference>
<dbReference type="Pfam" id="PF00069">
    <property type="entry name" value="Pkinase"/>
    <property type="match status" value="1"/>
</dbReference>
<protein>
    <submittedName>
        <fullName evidence="8">Protein kinase domain-containing protein</fullName>
    </submittedName>
</protein>
<evidence type="ECO:0000313" key="6">
    <source>
        <dbReference type="EMBL" id="VDK28429.1"/>
    </source>
</evidence>
<evidence type="ECO:0000256" key="2">
    <source>
        <dbReference type="ARBA" id="ARBA00022741"/>
    </source>
</evidence>
<evidence type="ECO:0000313" key="8">
    <source>
        <dbReference type="WBParaSite" id="GPUH_0000063101-mRNA-1"/>
    </source>
</evidence>
<feature type="domain" description="Protein kinase" evidence="5">
    <location>
        <begin position="1"/>
        <end position="190"/>
    </location>
</feature>
<organism evidence="8">
    <name type="scientific">Gongylonema pulchrum</name>
    <dbReference type="NCBI Taxonomy" id="637853"/>
    <lineage>
        <taxon>Eukaryota</taxon>
        <taxon>Metazoa</taxon>
        <taxon>Ecdysozoa</taxon>
        <taxon>Nematoda</taxon>
        <taxon>Chromadorea</taxon>
        <taxon>Rhabditida</taxon>
        <taxon>Spirurina</taxon>
        <taxon>Spiruromorpha</taxon>
        <taxon>Spiruroidea</taxon>
        <taxon>Gongylonematidae</taxon>
        <taxon>Gongylonema</taxon>
    </lineage>
</organism>
<dbReference type="InterPro" id="IPR001245">
    <property type="entry name" value="Ser-Thr/Tyr_kinase_cat_dom"/>
</dbReference>
<dbReference type="SUPFAM" id="SSF56112">
    <property type="entry name" value="Protein kinase-like (PK-like)"/>
    <property type="match status" value="1"/>
</dbReference>
<dbReference type="GO" id="GO:0035556">
    <property type="term" value="P:intracellular signal transduction"/>
    <property type="evidence" value="ECO:0007669"/>
    <property type="project" value="TreeGrafter"/>
</dbReference>
<name>A0A183CVZ0_9BILA</name>
<dbReference type="WBParaSite" id="GPUH_0000063101-mRNA-1">
    <property type="protein sequence ID" value="GPUH_0000063101-mRNA-1"/>
    <property type="gene ID" value="GPUH_0000063101"/>
</dbReference>